<feature type="compositionally biased region" description="Basic and acidic residues" evidence="1">
    <location>
        <begin position="1"/>
        <end position="12"/>
    </location>
</feature>
<organism evidence="2 3">
    <name type="scientific">Jaapia argillacea MUCL 33604</name>
    <dbReference type="NCBI Taxonomy" id="933084"/>
    <lineage>
        <taxon>Eukaryota</taxon>
        <taxon>Fungi</taxon>
        <taxon>Dikarya</taxon>
        <taxon>Basidiomycota</taxon>
        <taxon>Agaricomycotina</taxon>
        <taxon>Agaricomycetes</taxon>
        <taxon>Agaricomycetidae</taxon>
        <taxon>Jaapiales</taxon>
        <taxon>Jaapiaceae</taxon>
        <taxon>Jaapia</taxon>
    </lineage>
</organism>
<dbReference type="InParanoid" id="A0A067Q6J3"/>
<name>A0A067Q6J3_9AGAM</name>
<dbReference type="InterPro" id="IPR036397">
    <property type="entry name" value="RNaseH_sf"/>
</dbReference>
<dbReference type="STRING" id="933084.A0A067Q6J3"/>
<dbReference type="OrthoDB" id="2449121at2759"/>
<dbReference type="HOGENOM" id="CLU_401175_0_0_1"/>
<dbReference type="PANTHER" id="PTHR35871:SF1">
    <property type="entry name" value="CXC1-LIKE CYSTEINE CLUSTER ASSOCIATED WITH KDZ TRANSPOSASES DOMAIN-CONTAINING PROTEIN"/>
    <property type="match status" value="1"/>
</dbReference>
<feature type="compositionally biased region" description="Basic residues" evidence="1">
    <location>
        <begin position="39"/>
        <end position="52"/>
    </location>
</feature>
<feature type="compositionally biased region" description="Acidic residues" evidence="1">
    <location>
        <begin position="75"/>
        <end position="85"/>
    </location>
</feature>
<keyword evidence="3" id="KW-1185">Reference proteome</keyword>
<protein>
    <submittedName>
        <fullName evidence="2">Uncharacterized protein</fullName>
    </submittedName>
</protein>
<feature type="compositionally biased region" description="Basic and acidic residues" evidence="1">
    <location>
        <begin position="117"/>
        <end position="130"/>
    </location>
</feature>
<gene>
    <name evidence="2" type="ORF">JAAARDRAFT_45287</name>
</gene>
<dbReference type="Gene3D" id="3.30.420.10">
    <property type="entry name" value="Ribonuclease H-like superfamily/Ribonuclease H"/>
    <property type="match status" value="1"/>
</dbReference>
<dbReference type="PANTHER" id="PTHR35871">
    <property type="entry name" value="EXPRESSED PROTEIN"/>
    <property type="match status" value="1"/>
</dbReference>
<evidence type="ECO:0000313" key="2">
    <source>
        <dbReference type="EMBL" id="KDQ61785.1"/>
    </source>
</evidence>
<feature type="compositionally biased region" description="Basic and acidic residues" evidence="1">
    <location>
        <begin position="140"/>
        <end position="159"/>
    </location>
</feature>
<sequence length="686" mass="79158">MRAAEHQIDGLMERQGGANDKTGKRRGPYKIGGDSKQSAQRKRQKIRHKAKVKGQTVPEHKLETPRFGSLSLMEMEGEESESELMEELRIQREEEESDGEEGDNERESEEEGEESEREVIEGDNKRAREEDREESTTEGEGIKETPMKEVDASEMRDDPEEVEKVQEAEQVAEWVEGVLDDAAPKSPLELQILAEKGHTKARKDKDYRSEILFASLVNFYKWMPLQGRLRASLRIARNHQRGPAFARVLCEQARFFKGNGCLKPSHQGQREQGYLMLDDEAFSMGVQRWPRTLKPGEVNPKLLQQHVNETLLPSLKLRKKTVSVRQAQHWLWRLGYHRKWHSKGVYYDGHEQKDVKQWQQVFLTEMNDIERFRAVYEGNEMAEKSPTLSSGDDYWNMDQMIEQMRNALKIACRLFPNAVIHWVFDNSSCHGSFAKDALTVAKMNVNPGGKNVPHMHDTIIPTNNPFERGRHPQSMEFPETLPTNHPHKQHAGLSKGMAVVLEERGYPICAKKIIGECKGCKAHKARKPHLTEDELLDDETETEDEDDRPVDCCQRHILSLQEDFQGEKSLLEKDAGDICHFLPKFHLEMNPIEYHWGWAKRYFRERSNGNFARAKVLVQEALDSCPLIMIHRFFRRAGCYMSVYSLGATGLVAEYAVKKYHSHRAVRQVEIEKATLEWKACEMKGK</sequence>
<evidence type="ECO:0000256" key="1">
    <source>
        <dbReference type="SAM" id="MobiDB-lite"/>
    </source>
</evidence>
<dbReference type="GO" id="GO:0003676">
    <property type="term" value="F:nucleic acid binding"/>
    <property type="evidence" value="ECO:0007669"/>
    <property type="project" value="InterPro"/>
</dbReference>
<reference evidence="3" key="1">
    <citation type="journal article" date="2014" name="Proc. Natl. Acad. Sci. U.S.A.">
        <title>Extensive sampling of basidiomycete genomes demonstrates inadequacy of the white-rot/brown-rot paradigm for wood decay fungi.</title>
        <authorList>
            <person name="Riley R."/>
            <person name="Salamov A.A."/>
            <person name="Brown D.W."/>
            <person name="Nagy L.G."/>
            <person name="Floudas D."/>
            <person name="Held B.W."/>
            <person name="Levasseur A."/>
            <person name="Lombard V."/>
            <person name="Morin E."/>
            <person name="Otillar R."/>
            <person name="Lindquist E.A."/>
            <person name="Sun H."/>
            <person name="LaButti K.M."/>
            <person name="Schmutz J."/>
            <person name="Jabbour D."/>
            <person name="Luo H."/>
            <person name="Baker S.E."/>
            <person name="Pisabarro A.G."/>
            <person name="Walton J.D."/>
            <person name="Blanchette R.A."/>
            <person name="Henrissat B."/>
            <person name="Martin F."/>
            <person name="Cullen D."/>
            <person name="Hibbett D.S."/>
            <person name="Grigoriev I.V."/>
        </authorList>
    </citation>
    <scope>NUCLEOTIDE SEQUENCE [LARGE SCALE GENOMIC DNA]</scope>
    <source>
        <strain evidence="3">MUCL 33604</strain>
    </source>
</reference>
<dbReference type="Proteomes" id="UP000027265">
    <property type="component" value="Unassembled WGS sequence"/>
</dbReference>
<feature type="compositionally biased region" description="Acidic residues" evidence="1">
    <location>
        <begin position="93"/>
        <end position="116"/>
    </location>
</feature>
<accession>A0A067Q6J3</accession>
<evidence type="ECO:0000313" key="3">
    <source>
        <dbReference type="Proteomes" id="UP000027265"/>
    </source>
</evidence>
<feature type="region of interest" description="Disordered" evidence="1">
    <location>
        <begin position="1"/>
        <end position="159"/>
    </location>
</feature>
<dbReference type="AlphaFoldDB" id="A0A067Q6J3"/>
<proteinExistence type="predicted"/>
<dbReference type="EMBL" id="KL197712">
    <property type="protein sequence ID" value="KDQ61785.1"/>
    <property type="molecule type" value="Genomic_DNA"/>
</dbReference>